<protein>
    <recommendedName>
        <fullName evidence="4">Reverse transcriptase domain-containing protein</fullName>
    </recommendedName>
</protein>
<keyword evidence="1" id="KW-0472">Membrane</keyword>
<feature type="transmembrane region" description="Helical" evidence="1">
    <location>
        <begin position="763"/>
        <end position="784"/>
    </location>
</feature>
<reference evidence="2 3" key="1">
    <citation type="submission" date="2024-02" db="EMBL/GenBank/DDBJ databases">
        <authorList>
            <person name="Chen Y."/>
            <person name="Shah S."/>
            <person name="Dougan E. K."/>
            <person name="Thang M."/>
            <person name="Chan C."/>
        </authorList>
    </citation>
    <scope>NUCLEOTIDE SEQUENCE [LARGE SCALE GENOMIC DNA]</scope>
</reference>
<evidence type="ECO:0008006" key="4">
    <source>
        <dbReference type="Google" id="ProtNLM"/>
    </source>
</evidence>
<dbReference type="Proteomes" id="UP001642484">
    <property type="component" value="Unassembled WGS sequence"/>
</dbReference>
<sequence length="788" mass="82585">IFAQLAVLSSDFSPKLCSNTGMLAWAAVTYLWLRLRRRCGFLGVRVGEATHPGPAAPGTPLGGERPPMQVDAGASERERSLLLTGPDGTSTFALFVVVWLVCIRAAALQPGPDGPNASHVPSAGLVRPTVQRLGVISSCFQNLCSPPALRSGRRHRLQAAQFTQRRCARWLAGEREELWDDLPAPRLPRSTGASDEDAELEARHARCCRLGADGELSRACAALVSPPLLDNSRDVVDRLQGKHPKAAPARPALVALGNPSLAAVPDLGVEDVGRAIRSFSRGSAAGPTLGGSPPRSLSFCPWGCAIDCGRPSSHPGGRHALRSLRTLLGPPFMLCPRGAPMSARLLWGKRFGGSLRNACVPTSVNLLKLGWAPCKLASAPGIAPKPLSMPRVSGSNAMLASVSKSCSRSTSATLSTLWIEPRCCGRPAFGSLGCHLGLSGAMATFSTGRLSALRLVCSKVIPLEAACSGPRDLQPSLVVGYLDDVCIVGLQVNPAKCELIACGGAAASVDMALFPDGVPLNQSGAFDLLGAPIGDDVFCNTYTHTERVAKALPLLEALAVLPDPQVVLMLLRHCAGYCRLVYSTRTTPPTGPGPAFLAFDTAVRDCLEAACSGPLTAVAWSQAGLSTRSGGLGLRRVSSHAAAGYAASLCATTALCSAIDPSYNPDTGAALDVVNEQLPAGRRFLSPVPSTLRQQQLSQALDQVVVDQLAAPGAGRESFRAHFQLLQQPGAGAWLHAIPNTALGLHAPWFGSAFGCLLQKTTWHAHFVMVLLTSLGIMPVFAPLSEIA</sequence>
<organism evidence="2 3">
    <name type="scientific">Durusdinium trenchii</name>
    <dbReference type="NCBI Taxonomy" id="1381693"/>
    <lineage>
        <taxon>Eukaryota</taxon>
        <taxon>Sar</taxon>
        <taxon>Alveolata</taxon>
        <taxon>Dinophyceae</taxon>
        <taxon>Suessiales</taxon>
        <taxon>Symbiodiniaceae</taxon>
        <taxon>Durusdinium</taxon>
    </lineage>
</organism>
<keyword evidence="3" id="KW-1185">Reference proteome</keyword>
<evidence type="ECO:0000313" key="2">
    <source>
        <dbReference type="EMBL" id="CAK9048403.1"/>
    </source>
</evidence>
<dbReference type="PANTHER" id="PTHR48462:SF1">
    <property type="entry name" value="PROTEIN, PUTATIVE-RELATED"/>
    <property type="match status" value="1"/>
</dbReference>
<accession>A0ABP0MA87</accession>
<name>A0ABP0MA87_9DINO</name>
<feature type="non-terminal residue" evidence="2">
    <location>
        <position position="1"/>
    </location>
</feature>
<keyword evidence="1" id="KW-0812">Transmembrane</keyword>
<dbReference type="EMBL" id="CAXAMN010016524">
    <property type="protein sequence ID" value="CAK9048403.1"/>
    <property type="molecule type" value="Genomic_DNA"/>
</dbReference>
<keyword evidence="1" id="KW-1133">Transmembrane helix</keyword>
<evidence type="ECO:0000256" key="1">
    <source>
        <dbReference type="SAM" id="Phobius"/>
    </source>
</evidence>
<proteinExistence type="predicted"/>
<dbReference type="PANTHER" id="PTHR48462">
    <property type="entry name" value="PROTEIN, PUTATIVE-RELATED"/>
    <property type="match status" value="1"/>
</dbReference>
<comment type="caution">
    <text evidence="2">The sequence shown here is derived from an EMBL/GenBank/DDBJ whole genome shotgun (WGS) entry which is preliminary data.</text>
</comment>
<gene>
    <name evidence="2" type="ORF">CCMP2556_LOCUS24929</name>
</gene>
<evidence type="ECO:0000313" key="3">
    <source>
        <dbReference type="Proteomes" id="UP001642484"/>
    </source>
</evidence>